<dbReference type="EMBL" id="JAUUTY010000005">
    <property type="protein sequence ID" value="KAK1631807.1"/>
    <property type="molecule type" value="Genomic_DNA"/>
</dbReference>
<evidence type="ECO:0000313" key="2">
    <source>
        <dbReference type="EMBL" id="KAK1631807.1"/>
    </source>
</evidence>
<gene>
    <name evidence="2" type="ORF">QYE76_006122</name>
</gene>
<reference evidence="2" key="1">
    <citation type="submission" date="2023-07" db="EMBL/GenBank/DDBJ databases">
        <title>A chromosome-level genome assembly of Lolium multiflorum.</title>
        <authorList>
            <person name="Chen Y."/>
            <person name="Copetti D."/>
            <person name="Kolliker R."/>
            <person name="Studer B."/>
        </authorList>
    </citation>
    <scope>NUCLEOTIDE SEQUENCE</scope>
    <source>
        <strain evidence="2">02402/16</strain>
        <tissue evidence="2">Leaf</tissue>
    </source>
</reference>
<evidence type="ECO:0000313" key="3">
    <source>
        <dbReference type="Proteomes" id="UP001231189"/>
    </source>
</evidence>
<sequence length="85" mass="9844">MLNKVWGKPDEEMRELADLEDSLKDFFAKHKEVRQKKALLVNELSAKVKVLEAENESLEPSCKNPPDGSEARKELSEKHARDPWR</sequence>
<proteinExistence type="predicted"/>
<keyword evidence="3" id="KW-1185">Reference proteome</keyword>
<dbReference type="Proteomes" id="UP001231189">
    <property type="component" value="Unassembled WGS sequence"/>
</dbReference>
<evidence type="ECO:0000256" key="1">
    <source>
        <dbReference type="SAM" id="MobiDB-lite"/>
    </source>
</evidence>
<organism evidence="2 3">
    <name type="scientific">Lolium multiflorum</name>
    <name type="common">Italian ryegrass</name>
    <name type="synonym">Lolium perenne subsp. multiflorum</name>
    <dbReference type="NCBI Taxonomy" id="4521"/>
    <lineage>
        <taxon>Eukaryota</taxon>
        <taxon>Viridiplantae</taxon>
        <taxon>Streptophyta</taxon>
        <taxon>Embryophyta</taxon>
        <taxon>Tracheophyta</taxon>
        <taxon>Spermatophyta</taxon>
        <taxon>Magnoliopsida</taxon>
        <taxon>Liliopsida</taxon>
        <taxon>Poales</taxon>
        <taxon>Poaceae</taxon>
        <taxon>BOP clade</taxon>
        <taxon>Pooideae</taxon>
        <taxon>Poodae</taxon>
        <taxon>Poeae</taxon>
        <taxon>Poeae Chloroplast Group 2 (Poeae type)</taxon>
        <taxon>Loliodinae</taxon>
        <taxon>Loliinae</taxon>
        <taxon>Lolium</taxon>
    </lineage>
</organism>
<feature type="region of interest" description="Disordered" evidence="1">
    <location>
        <begin position="53"/>
        <end position="85"/>
    </location>
</feature>
<comment type="caution">
    <text evidence="2">The sequence shown here is derived from an EMBL/GenBank/DDBJ whole genome shotgun (WGS) entry which is preliminary data.</text>
</comment>
<accession>A0AAD8RVR9</accession>
<dbReference type="AlphaFoldDB" id="A0AAD8RVR9"/>
<feature type="compositionally biased region" description="Basic and acidic residues" evidence="1">
    <location>
        <begin position="69"/>
        <end position="85"/>
    </location>
</feature>
<name>A0AAD8RVR9_LOLMU</name>
<protein>
    <submittedName>
        <fullName evidence="2">Uncharacterized protein</fullName>
    </submittedName>
</protein>